<dbReference type="EMBL" id="ML179514">
    <property type="protein sequence ID" value="THU86081.1"/>
    <property type="molecule type" value="Genomic_DNA"/>
</dbReference>
<sequence>MSSQQHVQPWRGRFAWNEINLDDTVFLSDPRTGCTPSVYRDIVFPTKAQNNFRFYLAVTGKPGIYFDWGFLQQRISLKTDSYKGFNEKAEILAAHCWYCLHYHRHSHDSDYNSFVYPFTSPPSSPQAVCSPNSLPPSPTKSLPALSVLRARSVSPSKPGSSVVKPSKSTLPSDYKSPSSRTNKFPKPQAVDPFTLMGNSFYHEENQPVQDKGKAKSTIRATFKHWVVHGNNSAMITTDRYKADIEYRRLAALDESAVMFGTDVLDDALRVYDTGAAALE</sequence>
<dbReference type="AlphaFoldDB" id="A0A4S8LBP9"/>
<evidence type="ECO:0000313" key="3">
    <source>
        <dbReference type="Proteomes" id="UP000297245"/>
    </source>
</evidence>
<feature type="compositionally biased region" description="Polar residues" evidence="1">
    <location>
        <begin position="169"/>
        <end position="182"/>
    </location>
</feature>
<evidence type="ECO:0000313" key="2">
    <source>
        <dbReference type="EMBL" id="THU86081.1"/>
    </source>
</evidence>
<dbReference type="Proteomes" id="UP000297245">
    <property type="component" value="Unassembled WGS sequence"/>
</dbReference>
<accession>A0A4S8LBP9</accession>
<feature type="region of interest" description="Disordered" evidence="1">
    <location>
        <begin position="151"/>
        <end position="188"/>
    </location>
</feature>
<gene>
    <name evidence="2" type="ORF">K435DRAFT_868643</name>
</gene>
<proteinExistence type="predicted"/>
<organism evidence="2 3">
    <name type="scientific">Dendrothele bispora (strain CBS 962.96)</name>
    <dbReference type="NCBI Taxonomy" id="1314807"/>
    <lineage>
        <taxon>Eukaryota</taxon>
        <taxon>Fungi</taxon>
        <taxon>Dikarya</taxon>
        <taxon>Basidiomycota</taxon>
        <taxon>Agaricomycotina</taxon>
        <taxon>Agaricomycetes</taxon>
        <taxon>Agaricomycetidae</taxon>
        <taxon>Agaricales</taxon>
        <taxon>Agaricales incertae sedis</taxon>
        <taxon>Dendrothele</taxon>
    </lineage>
</organism>
<reference evidence="2 3" key="1">
    <citation type="journal article" date="2019" name="Nat. Ecol. Evol.">
        <title>Megaphylogeny resolves global patterns of mushroom evolution.</title>
        <authorList>
            <person name="Varga T."/>
            <person name="Krizsan K."/>
            <person name="Foldi C."/>
            <person name="Dima B."/>
            <person name="Sanchez-Garcia M."/>
            <person name="Sanchez-Ramirez S."/>
            <person name="Szollosi G.J."/>
            <person name="Szarkandi J.G."/>
            <person name="Papp V."/>
            <person name="Albert L."/>
            <person name="Andreopoulos W."/>
            <person name="Angelini C."/>
            <person name="Antonin V."/>
            <person name="Barry K.W."/>
            <person name="Bougher N.L."/>
            <person name="Buchanan P."/>
            <person name="Buyck B."/>
            <person name="Bense V."/>
            <person name="Catcheside P."/>
            <person name="Chovatia M."/>
            <person name="Cooper J."/>
            <person name="Damon W."/>
            <person name="Desjardin D."/>
            <person name="Finy P."/>
            <person name="Geml J."/>
            <person name="Haridas S."/>
            <person name="Hughes K."/>
            <person name="Justo A."/>
            <person name="Karasinski D."/>
            <person name="Kautmanova I."/>
            <person name="Kiss B."/>
            <person name="Kocsube S."/>
            <person name="Kotiranta H."/>
            <person name="LaButti K.M."/>
            <person name="Lechner B.E."/>
            <person name="Liimatainen K."/>
            <person name="Lipzen A."/>
            <person name="Lukacs Z."/>
            <person name="Mihaltcheva S."/>
            <person name="Morgado L.N."/>
            <person name="Niskanen T."/>
            <person name="Noordeloos M.E."/>
            <person name="Ohm R.A."/>
            <person name="Ortiz-Santana B."/>
            <person name="Ovrebo C."/>
            <person name="Racz N."/>
            <person name="Riley R."/>
            <person name="Savchenko A."/>
            <person name="Shiryaev A."/>
            <person name="Soop K."/>
            <person name="Spirin V."/>
            <person name="Szebenyi C."/>
            <person name="Tomsovsky M."/>
            <person name="Tulloss R.E."/>
            <person name="Uehling J."/>
            <person name="Grigoriev I.V."/>
            <person name="Vagvolgyi C."/>
            <person name="Papp T."/>
            <person name="Martin F.M."/>
            <person name="Miettinen O."/>
            <person name="Hibbett D.S."/>
            <person name="Nagy L.G."/>
        </authorList>
    </citation>
    <scope>NUCLEOTIDE SEQUENCE [LARGE SCALE GENOMIC DNA]</scope>
    <source>
        <strain evidence="2 3">CBS 962.96</strain>
    </source>
</reference>
<evidence type="ECO:0000256" key="1">
    <source>
        <dbReference type="SAM" id="MobiDB-lite"/>
    </source>
</evidence>
<keyword evidence="3" id="KW-1185">Reference proteome</keyword>
<name>A0A4S8LBP9_DENBC</name>
<protein>
    <submittedName>
        <fullName evidence="2">Uncharacterized protein</fullName>
    </submittedName>
</protein>
<feature type="compositionally biased region" description="Low complexity" evidence="1">
    <location>
        <begin position="152"/>
        <end position="168"/>
    </location>
</feature>